<dbReference type="Pfam" id="PF04773">
    <property type="entry name" value="FecR"/>
    <property type="match status" value="1"/>
</dbReference>
<feature type="compositionally biased region" description="Basic and acidic residues" evidence="1">
    <location>
        <begin position="283"/>
        <end position="301"/>
    </location>
</feature>
<feature type="compositionally biased region" description="Gly residues" evidence="1">
    <location>
        <begin position="318"/>
        <end position="355"/>
    </location>
</feature>
<keyword evidence="2" id="KW-0732">Signal</keyword>
<protein>
    <submittedName>
        <fullName evidence="4">FecR domain-containing protein</fullName>
    </submittedName>
</protein>
<feature type="compositionally biased region" description="Gly residues" evidence="1">
    <location>
        <begin position="258"/>
        <end position="282"/>
    </location>
</feature>
<keyword evidence="5" id="KW-1185">Reference proteome</keyword>
<feature type="compositionally biased region" description="Low complexity" evidence="1">
    <location>
        <begin position="246"/>
        <end position="257"/>
    </location>
</feature>
<feature type="compositionally biased region" description="Gly residues" evidence="1">
    <location>
        <begin position="366"/>
        <end position="378"/>
    </location>
</feature>
<evidence type="ECO:0000313" key="4">
    <source>
        <dbReference type="EMBL" id="NGP18169.1"/>
    </source>
</evidence>
<dbReference type="AlphaFoldDB" id="A0A6M1SE83"/>
<dbReference type="Gene3D" id="2.60.120.1440">
    <property type="match status" value="1"/>
</dbReference>
<evidence type="ECO:0000256" key="2">
    <source>
        <dbReference type="SAM" id="SignalP"/>
    </source>
</evidence>
<feature type="region of interest" description="Disordered" evidence="1">
    <location>
        <begin position="226"/>
        <end position="384"/>
    </location>
</feature>
<reference evidence="4 5" key="1">
    <citation type="submission" date="2020-02" db="EMBL/GenBank/DDBJ databases">
        <authorList>
            <person name="Khan S.A."/>
            <person name="Jeon C.O."/>
            <person name="Chun B.H."/>
        </authorList>
    </citation>
    <scope>NUCLEOTIDE SEQUENCE [LARGE SCALE GENOMIC DNA]</scope>
    <source>
        <strain evidence="4 5">H239</strain>
    </source>
</reference>
<feature type="domain" description="FecR protein" evidence="3">
    <location>
        <begin position="56"/>
        <end position="148"/>
    </location>
</feature>
<organism evidence="4 5">
    <name type="scientific">Devosia aurantiaca</name>
    <dbReference type="NCBI Taxonomy" id="2714858"/>
    <lineage>
        <taxon>Bacteria</taxon>
        <taxon>Pseudomonadati</taxon>
        <taxon>Pseudomonadota</taxon>
        <taxon>Alphaproteobacteria</taxon>
        <taxon>Hyphomicrobiales</taxon>
        <taxon>Devosiaceae</taxon>
        <taxon>Devosia</taxon>
    </lineage>
</organism>
<evidence type="ECO:0000259" key="3">
    <source>
        <dbReference type="Pfam" id="PF04773"/>
    </source>
</evidence>
<evidence type="ECO:0000313" key="5">
    <source>
        <dbReference type="Proteomes" id="UP000474802"/>
    </source>
</evidence>
<dbReference type="PANTHER" id="PTHR38731">
    <property type="entry name" value="LIPL45-RELATED LIPOPROTEIN-RELATED"/>
    <property type="match status" value="1"/>
</dbReference>
<dbReference type="RefSeq" id="WP_164534397.1">
    <property type="nucleotide sequence ID" value="NZ_JAALFG010000002.1"/>
</dbReference>
<dbReference type="Proteomes" id="UP000474802">
    <property type="component" value="Unassembled WGS sequence"/>
</dbReference>
<comment type="caution">
    <text evidence="4">The sequence shown here is derived from an EMBL/GenBank/DDBJ whole genome shotgun (WGS) entry which is preliminary data.</text>
</comment>
<sequence>MRPLRILCAAVLLASVSTSVLADDWVADRLRGSVTVMQGGDWVTLTRGQVVPDGGRVRTESNGRVELVRGAERISLAANTEISIRDAGDQKMTSVIQSRGTVTVDAERRNVQHFSVQTPVLAAVVKGTQFTVTYSNGQASVSVDRGVVQVQDSSHEMMVDVTPGQVAEARQTRPLDVSGPGSENAVFMIQGEVVPAVAREAVLSGNITAAEAVEVVRENPELLTAAAGRNDAGNGRGADQAERNSGPGNNNGPAANGPGKGNGPGANNGRGRGDGPGKGNGPGKDDGPGRGHGPNKDDGPGKGDGPANGRGNDRGSENGNGPGGNNGNGNGPGSNSGSGNGPDGGGPGHGNGNGPGKNDDDKGNGNSDGPGNGKGHGPGGRDKD</sequence>
<feature type="chain" id="PRO_5027090466" evidence="2">
    <location>
        <begin position="23"/>
        <end position="384"/>
    </location>
</feature>
<dbReference type="EMBL" id="JAALFG010000002">
    <property type="protein sequence ID" value="NGP18169.1"/>
    <property type="molecule type" value="Genomic_DNA"/>
</dbReference>
<feature type="signal peptide" evidence="2">
    <location>
        <begin position="1"/>
        <end position="22"/>
    </location>
</feature>
<name>A0A6M1SE83_9HYPH</name>
<gene>
    <name evidence="4" type="ORF">G5575_11295</name>
</gene>
<reference evidence="4 5" key="2">
    <citation type="submission" date="2020-03" db="EMBL/GenBank/DDBJ databases">
        <title>Devosia chinhatensis sp. nov., isolated from a hexachlorocyclohexane (HCH) dump site in India.</title>
        <authorList>
            <person name="Kumar M."/>
            <person name="Lal R."/>
        </authorList>
    </citation>
    <scope>NUCLEOTIDE SEQUENCE [LARGE SCALE GENOMIC DNA]</scope>
    <source>
        <strain evidence="4 5">H239</strain>
    </source>
</reference>
<proteinExistence type="predicted"/>
<accession>A0A6M1SE83</accession>
<dbReference type="InterPro" id="IPR006860">
    <property type="entry name" value="FecR"/>
</dbReference>
<evidence type="ECO:0000256" key="1">
    <source>
        <dbReference type="SAM" id="MobiDB-lite"/>
    </source>
</evidence>
<dbReference type="PANTHER" id="PTHR38731:SF3">
    <property type="entry name" value="BLL6125 PROTEIN"/>
    <property type="match status" value="1"/>
</dbReference>